<protein>
    <submittedName>
        <fullName evidence="1">Uncharacterized protein</fullName>
    </submittedName>
</protein>
<organism evidence="1 2">
    <name type="scientific">Clohesyomyces aquaticus</name>
    <dbReference type="NCBI Taxonomy" id="1231657"/>
    <lineage>
        <taxon>Eukaryota</taxon>
        <taxon>Fungi</taxon>
        <taxon>Dikarya</taxon>
        <taxon>Ascomycota</taxon>
        <taxon>Pezizomycotina</taxon>
        <taxon>Dothideomycetes</taxon>
        <taxon>Pleosporomycetidae</taxon>
        <taxon>Pleosporales</taxon>
        <taxon>Lindgomycetaceae</taxon>
        <taxon>Clohesyomyces</taxon>
    </lineage>
</organism>
<evidence type="ECO:0000313" key="1">
    <source>
        <dbReference type="EMBL" id="ORY02175.1"/>
    </source>
</evidence>
<keyword evidence="2" id="KW-1185">Reference proteome</keyword>
<accession>A0A1Y1YX79</accession>
<dbReference type="STRING" id="1231657.A0A1Y1YX79"/>
<dbReference type="OrthoDB" id="428577at2759"/>
<dbReference type="AlphaFoldDB" id="A0A1Y1YX79"/>
<proteinExistence type="predicted"/>
<gene>
    <name evidence="1" type="ORF">BCR34DRAFT_574357</name>
</gene>
<reference evidence="1 2" key="1">
    <citation type="submission" date="2016-07" db="EMBL/GenBank/DDBJ databases">
        <title>Pervasive Adenine N6-methylation of Active Genes in Fungi.</title>
        <authorList>
            <consortium name="DOE Joint Genome Institute"/>
            <person name="Mondo S.J."/>
            <person name="Dannebaum R.O."/>
            <person name="Kuo R.C."/>
            <person name="Labutti K."/>
            <person name="Haridas S."/>
            <person name="Kuo A."/>
            <person name="Salamov A."/>
            <person name="Ahrendt S.R."/>
            <person name="Lipzen A."/>
            <person name="Sullivan W."/>
            <person name="Andreopoulos W.B."/>
            <person name="Clum A."/>
            <person name="Lindquist E."/>
            <person name="Daum C."/>
            <person name="Ramamoorthy G.K."/>
            <person name="Gryganskyi A."/>
            <person name="Culley D."/>
            <person name="Magnuson J.K."/>
            <person name="James T.Y."/>
            <person name="O'Malley M.A."/>
            <person name="Stajich J.E."/>
            <person name="Spatafora J.W."/>
            <person name="Visel A."/>
            <person name="Grigoriev I.V."/>
        </authorList>
    </citation>
    <scope>NUCLEOTIDE SEQUENCE [LARGE SCALE GENOMIC DNA]</scope>
    <source>
        <strain evidence="1 2">CBS 115471</strain>
    </source>
</reference>
<dbReference type="Proteomes" id="UP000193144">
    <property type="component" value="Unassembled WGS sequence"/>
</dbReference>
<dbReference type="EMBL" id="MCFA01000160">
    <property type="protein sequence ID" value="ORY02175.1"/>
    <property type="molecule type" value="Genomic_DNA"/>
</dbReference>
<evidence type="ECO:0000313" key="2">
    <source>
        <dbReference type="Proteomes" id="UP000193144"/>
    </source>
</evidence>
<comment type="caution">
    <text evidence="1">The sequence shown here is derived from an EMBL/GenBank/DDBJ whole genome shotgun (WGS) entry which is preliminary data.</text>
</comment>
<sequence>MRARPSMASERSCKIAGSSLYINNDLRITFRRTIRVPDNGQELLLPPDLGKFSPREVSDHANKFLEDVAEKGGIFMSMYR</sequence>
<name>A0A1Y1YX79_9PLEO</name>